<evidence type="ECO:0000256" key="2">
    <source>
        <dbReference type="ARBA" id="ARBA00005695"/>
    </source>
</evidence>
<dbReference type="SUPFAM" id="SSF53850">
    <property type="entry name" value="Periplasmic binding protein-like II"/>
    <property type="match status" value="1"/>
</dbReference>
<dbReference type="PANTHER" id="PTHR30290:SF10">
    <property type="entry name" value="PERIPLASMIC OLIGOPEPTIDE-BINDING PROTEIN-RELATED"/>
    <property type="match status" value="1"/>
</dbReference>
<sequence>MLSNFKRTLLAGCVGVMLAAGPTLSLAETPADQLVVGLSLSNILSLDPAAMSGRESMEINANIYDRLIEPDVTDPAVFHPRLAESFEIAEDRGSVTFHLRQDAVFHSGNPVTAHDFVWSMTRAFELGIGGSNIRVFGYNEDNIAEMVTAPDDYTVVMKLPKPNDPTLILAAVAGQGVAMVIDSKLAMENAKDNDFGQGWLTTNSAGSGPYRLDRWLANDIVLLQRVEGSWGEQPAMTRLIYRHMPESQTKRLALEAGDIDIAWGMSVADVTALQSNDALEIAEVTSGNMYYLMSSMAEEKFQDPRVREALRYLIDYEGIAETILPYYARLHQRPLGKGLDGSLPDTGYSLDPEKAKALLAEAGYPAGMDVTLRVLAESPFINIATAIQATLAQGGIRAELITGNSDQIYGAARERKFELLVGRGGDRTGTHPYTSLLSLVYNPDNSDEAKLFTLQSWRASFQSEEINTLLDGALLEGDADKRREMYEQIQEIWEEQVGPLQVMAQGLDAVVYQDDVVNYVPHVYQTTIYRDVTKNR</sequence>
<evidence type="ECO:0000256" key="3">
    <source>
        <dbReference type="ARBA" id="ARBA00022448"/>
    </source>
</evidence>
<dbReference type="Gene3D" id="3.10.105.10">
    <property type="entry name" value="Dipeptide-binding Protein, Domain 3"/>
    <property type="match status" value="1"/>
</dbReference>
<dbReference type="GO" id="GO:0030288">
    <property type="term" value="C:outer membrane-bounded periplasmic space"/>
    <property type="evidence" value="ECO:0007669"/>
    <property type="project" value="UniProtKB-ARBA"/>
</dbReference>
<evidence type="ECO:0000256" key="4">
    <source>
        <dbReference type="ARBA" id="ARBA00022729"/>
    </source>
</evidence>
<dbReference type="GO" id="GO:0015833">
    <property type="term" value="P:peptide transport"/>
    <property type="evidence" value="ECO:0007669"/>
    <property type="project" value="TreeGrafter"/>
</dbReference>
<dbReference type="InterPro" id="IPR000914">
    <property type="entry name" value="SBP_5_dom"/>
</dbReference>
<comment type="similarity">
    <text evidence="2">Belongs to the bacterial solute-binding protein 5 family.</text>
</comment>
<name>A0A1Y6G8W5_9HYPH</name>
<feature type="chain" id="PRO_5012306085" evidence="5">
    <location>
        <begin position="28"/>
        <end position="536"/>
    </location>
</feature>
<reference evidence="8" key="1">
    <citation type="submission" date="2017-04" db="EMBL/GenBank/DDBJ databases">
        <authorList>
            <person name="Varghese N."/>
            <person name="Submissions S."/>
        </authorList>
    </citation>
    <scope>NUCLEOTIDE SEQUENCE [LARGE SCALE GENOMIC DNA]</scope>
</reference>
<keyword evidence="3" id="KW-0813">Transport</keyword>
<evidence type="ECO:0000259" key="6">
    <source>
        <dbReference type="Pfam" id="PF00496"/>
    </source>
</evidence>
<dbReference type="CDD" id="cd08512">
    <property type="entry name" value="PBP2_NikA_DppA_OppA_like_7"/>
    <property type="match status" value="1"/>
</dbReference>
<feature type="domain" description="Solute-binding protein family 5" evidence="6">
    <location>
        <begin position="78"/>
        <end position="442"/>
    </location>
</feature>
<dbReference type="Proteomes" id="UP000194474">
    <property type="component" value="Unassembled WGS sequence"/>
</dbReference>
<keyword evidence="4 5" id="KW-0732">Signal</keyword>
<dbReference type="InterPro" id="IPR039424">
    <property type="entry name" value="SBP_5"/>
</dbReference>
<dbReference type="GO" id="GO:0043190">
    <property type="term" value="C:ATP-binding cassette (ABC) transporter complex"/>
    <property type="evidence" value="ECO:0007669"/>
    <property type="project" value="InterPro"/>
</dbReference>
<evidence type="ECO:0000313" key="8">
    <source>
        <dbReference type="Proteomes" id="UP000194474"/>
    </source>
</evidence>
<feature type="signal peptide" evidence="5">
    <location>
        <begin position="1"/>
        <end position="27"/>
    </location>
</feature>
<dbReference type="GO" id="GO:1904680">
    <property type="term" value="F:peptide transmembrane transporter activity"/>
    <property type="evidence" value="ECO:0007669"/>
    <property type="project" value="TreeGrafter"/>
</dbReference>
<dbReference type="RefSeq" id="WP_170926514.1">
    <property type="nucleotide sequence ID" value="NZ_FXWK01000002.1"/>
</dbReference>
<gene>
    <name evidence="7" type="ORF">SAMN06295905_3063</name>
</gene>
<evidence type="ECO:0000256" key="1">
    <source>
        <dbReference type="ARBA" id="ARBA00004418"/>
    </source>
</evidence>
<dbReference type="InterPro" id="IPR030678">
    <property type="entry name" value="Peptide/Ni-bd"/>
</dbReference>
<dbReference type="AlphaFoldDB" id="A0A1Y6G8W5"/>
<organism evidence="7 8">
    <name type="scientific">Devosia lucknowensis</name>
    <dbReference type="NCBI Taxonomy" id="1096929"/>
    <lineage>
        <taxon>Bacteria</taxon>
        <taxon>Pseudomonadati</taxon>
        <taxon>Pseudomonadota</taxon>
        <taxon>Alphaproteobacteria</taxon>
        <taxon>Hyphomicrobiales</taxon>
        <taxon>Devosiaceae</taxon>
        <taxon>Devosia</taxon>
    </lineage>
</organism>
<keyword evidence="8" id="KW-1185">Reference proteome</keyword>
<comment type="subcellular location">
    <subcellularLocation>
        <location evidence="1">Periplasm</location>
    </subcellularLocation>
</comment>
<dbReference type="Gene3D" id="3.90.76.10">
    <property type="entry name" value="Dipeptide-binding Protein, Domain 1"/>
    <property type="match status" value="1"/>
</dbReference>
<protein>
    <submittedName>
        <fullName evidence="7">Peptide/nickel transport system substrate-binding protein</fullName>
    </submittedName>
</protein>
<evidence type="ECO:0000256" key="5">
    <source>
        <dbReference type="SAM" id="SignalP"/>
    </source>
</evidence>
<evidence type="ECO:0000313" key="7">
    <source>
        <dbReference type="EMBL" id="SMQ85773.1"/>
    </source>
</evidence>
<proteinExistence type="inferred from homology"/>
<accession>A0A1Y6G8W5</accession>
<dbReference type="Pfam" id="PF00496">
    <property type="entry name" value="SBP_bac_5"/>
    <property type="match status" value="1"/>
</dbReference>
<dbReference type="PIRSF" id="PIRSF002741">
    <property type="entry name" value="MppA"/>
    <property type="match status" value="1"/>
</dbReference>
<dbReference type="Gene3D" id="3.40.190.10">
    <property type="entry name" value="Periplasmic binding protein-like II"/>
    <property type="match status" value="1"/>
</dbReference>
<dbReference type="PANTHER" id="PTHR30290">
    <property type="entry name" value="PERIPLASMIC BINDING COMPONENT OF ABC TRANSPORTER"/>
    <property type="match status" value="1"/>
</dbReference>
<dbReference type="EMBL" id="FXWK01000002">
    <property type="protein sequence ID" value="SMQ85773.1"/>
    <property type="molecule type" value="Genomic_DNA"/>
</dbReference>